<reference evidence="6 7" key="1">
    <citation type="submission" date="2016-06" db="EMBL/GenBank/DDBJ databases">
        <title>Respiratory ammonification of nitrate coupled to the oxidation of elemental sulfur in deep-sea autotrophic thermophilic bacteria.</title>
        <authorList>
            <person name="Slobodkina G.B."/>
            <person name="Mardanov A.V."/>
            <person name="Ravin N.V."/>
            <person name="Frolova A.A."/>
            <person name="Viryasiv M.B."/>
            <person name="Chernyh N.A."/>
            <person name="Bonch-Osmolovskaya E.A."/>
            <person name="Slobodkin A.I."/>
        </authorList>
    </citation>
    <scope>NUCLEOTIDE SEQUENCE [LARGE SCALE GENOMIC DNA]</scope>
    <source>
        <strain evidence="6 7">S69</strain>
    </source>
</reference>
<dbReference type="Pfam" id="PF00027">
    <property type="entry name" value="cNMP_binding"/>
    <property type="match status" value="1"/>
</dbReference>
<dbReference type="GO" id="GO:0003700">
    <property type="term" value="F:DNA-binding transcription factor activity"/>
    <property type="evidence" value="ECO:0007669"/>
    <property type="project" value="TreeGrafter"/>
</dbReference>
<dbReference type="InterPro" id="IPR018490">
    <property type="entry name" value="cNMP-bd_dom_sf"/>
</dbReference>
<dbReference type="RefSeq" id="WP_067618860.1">
    <property type="nucleotide sequence ID" value="NZ_MAGO01000008.1"/>
</dbReference>
<dbReference type="AlphaFoldDB" id="A0A1B9F4I7"/>
<keyword evidence="3" id="KW-0804">Transcription</keyword>
<dbReference type="EMBL" id="MAGO01000008">
    <property type="protein sequence ID" value="OCC14867.1"/>
    <property type="molecule type" value="Genomic_DNA"/>
</dbReference>
<dbReference type="PROSITE" id="PS50042">
    <property type="entry name" value="CNMP_BINDING_3"/>
    <property type="match status" value="1"/>
</dbReference>
<dbReference type="SUPFAM" id="SSF46785">
    <property type="entry name" value="Winged helix' DNA-binding domain"/>
    <property type="match status" value="1"/>
</dbReference>
<dbReference type="GO" id="GO:0005829">
    <property type="term" value="C:cytosol"/>
    <property type="evidence" value="ECO:0007669"/>
    <property type="project" value="TreeGrafter"/>
</dbReference>
<dbReference type="CDD" id="cd00038">
    <property type="entry name" value="CAP_ED"/>
    <property type="match status" value="1"/>
</dbReference>
<dbReference type="InterPro" id="IPR050397">
    <property type="entry name" value="Env_Response_Regulators"/>
</dbReference>
<gene>
    <name evidence="6" type="ORF">DBT_1662</name>
</gene>
<proteinExistence type="predicted"/>
<keyword evidence="7" id="KW-1185">Reference proteome</keyword>
<dbReference type="PANTHER" id="PTHR24567">
    <property type="entry name" value="CRP FAMILY TRANSCRIPTIONAL REGULATORY PROTEIN"/>
    <property type="match status" value="1"/>
</dbReference>
<dbReference type="InterPro" id="IPR036390">
    <property type="entry name" value="WH_DNA-bd_sf"/>
</dbReference>
<dbReference type="InterPro" id="IPR036388">
    <property type="entry name" value="WH-like_DNA-bd_sf"/>
</dbReference>
<sequence>MKKKFSTINLLDELCRSEYAQICQEFSEINYSKGQLIYTPGHSDDLIFIVKKGKVRIYLALEDKEFSLAILEPGDIYSTHTRAYVEAVEDVTLLTMPTEKFHLYIATHSALSRTIISVLGELLKQSFSIIENLVFNDISGRLINFLLQEAKDSGQVTDEGVILNLDLTMEQLAAIICTSRQTVSTIINSMQRANVLQKKNRGVFLIPDLDRLKNFSTF</sequence>
<evidence type="ECO:0000259" key="4">
    <source>
        <dbReference type="PROSITE" id="PS50042"/>
    </source>
</evidence>
<feature type="domain" description="Cyclic nucleotide-binding" evidence="4">
    <location>
        <begin position="10"/>
        <end position="78"/>
    </location>
</feature>
<evidence type="ECO:0000256" key="3">
    <source>
        <dbReference type="ARBA" id="ARBA00023163"/>
    </source>
</evidence>
<dbReference type="Pfam" id="PF13545">
    <property type="entry name" value="HTH_Crp_2"/>
    <property type="match status" value="1"/>
</dbReference>
<dbReference type="SMART" id="SM00419">
    <property type="entry name" value="HTH_CRP"/>
    <property type="match status" value="1"/>
</dbReference>
<dbReference type="STRING" id="1156395.DBT_1662"/>
<name>A0A1B9F4I7_9BACT</name>
<evidence type="ECO:0000256" key="2">
    <source>
        <dbReference type="ARBA" id="ARBA00023125"/>
    </source>
</evidence>
<dbReference type="Proteomes" id="UP000093080">
    <property type="component" value="Unassembled WGS sequence"/>
</dbReference>
<dbReference type="PATRIC" id="fig|1156395.6.peg.1679"/>
<organism evidence="6 7">
    <name type="scientific">Dissulfuribacter thermophilus</name>
    <dbReference type="NCBI Taxonomy" id="1156395"/>
    <lineage>
        <taxon>Bacteria</taxon>
        <taxon>Pseudomonadati</taxon>
        <taxon>Thermodesulfobacteriota</taxon>
        <taxon>Dissulfuribacteria</taxon>
        <taxon>Dissulfuribacterales</taxon>
        <taxon>Dissulfuribacteraceae</taxon>
        <taxon>Dissulfuribacter</taxon>
    </lineage>
</organism>
<evidence type="ECO:0000259" key="5">
    <source>
        <dbReference type="PROSITE" id="PS51063"/>
    </source>
</evidence>
<dbReference type="InterPro" id="IPR000595">
    <property type="entry name" value="cNMP-bd_dom"/>
</dbReference>
<dbReference type="SUPFAM" id="SSF51206">
    <property type="entry name" value="cAMP-binding domain-like"/>
    <property type="match status" value="1"/>
</dbReference>
<keyword evidence="1" id="KW-0805">Transcription regulation</keyword>
<evidence type="ECO:0000313" key="6">
    <source>
        <dbReference type="EMBL" id="OCC14867.1"/>
    </source>
</evidence>
<dbReference type="OrthoDB" id="7263823at2"/>
<feature type="domain" description="HTH crp-type" evidence="5">
    <location>
        <begin position="136"/>
        <end position="210"/>
    </location>
</feature>
<accession>A0A1B9F4I7</accession>
<dbReference type="InterPro" id="IPR014710">
    <property type="entry name" value="RmlC-like_jellyroll"/>
</dbReference>
<comment type="caution">
    <text evidence="6">The sequence shown here is derived from an EMBL/GenBank/DDBJ whole genome shotgun (WGS) entry which is preliminary data.</text>
</comment>
<dbReference type="GO" id="GO:0003677">
    <property type="term" value="F:DNA binding"/>
    <property type="evidence" value="ECO:0007669"/>
    <property type="project" value="UniProtKB-KW"/>
</dbReference>
<dbReference type="PANTHER" id="PTHR24567:SF74">
    <property type="entry name" value="HTH-TYPE TRANSCRIPTIONAL REGULATOR ARCR"/>
    <property type="match status" value="1"/>
</dbReference>
<evidence type="ECO:0000313" key="7">
    <source>
        <dbReference type="Proteomes" id="UP000093080"/>
    </source>
</evidence>
<keyword evidence="2" id="KW-0238">DNA-binding</keyword>
<protein>
    <submittedName>
        <fullName evidence="6">Carbon monoxide-responsive transcriptional activator CooA</fullName>
    </submittedName>
</protein>
<dbReference type="InterPro" id="IPR012318">
    <property type="entry name" value="HTH_CRP"/>
</dbReference>
<evidence type="ECO:0000256" key="1">
    <source>
        <dbReference type="ARBA" id="ARBA00023015"/>
    </source>
</evidence>
<dbReference type="Gene3D" id="2.60.120.10">
    <property type="entry name" value="Jelly Rolls"/>
    <property type="match status" value="1"/>
</dbReference>
<dbReference type="PROSITE" id="PS51063">
    <property type="entry name" value="HTH_CRP_2"/>
    <property type="match status" value="1"/>
</dbReference>
<dbReference type="Gene3D" id="1.10.10.10">
    <property type="entry name" value="Winged helix-like DNA-binding domain superfamily/Winged helix DNA-binding domain"/>
    <property type="match status" value="1"/>
</dbReference>